<organism evidence="3 4">
    <name type="scientific">Faecalibacterium faecis</name>
    <dbReference type="NCBI Taxonomy" id="3133157"/>
    <lineage>
        <taxon>Bacteria</taxon>
        <taxon>Bacillati</taxon>
        <taxon>Bacillota</taxon>
        <taxon>Clostridia</taxon>
        <taxon>Eubacteriales</taxon>
        <taxon>Oscillospiraceae</taxon>
        <taxon>Faecalibacterium</taxon>
    </lineage>
</organism>
<gene>
    <name evidence="3" type="ORF">WMO17_10890</name>
</gene>
<dbReference type="InterPro" id="IPR001360">
    <property type="entry name" value="Glyco_hydro_1"/>
</dbReference>
<evidence type="ECO:0000256" key="1">
    <source>
        <dbReference type="ARBA" id="ARBA00023295"/>
    </source>
</evidence>
<protein>
    <submittedName>
        <fullName evidence="3">Family 1 glycosylhydrolase</fullName>
    </submittedName>
</protein>
<sequence>MKQIRHGFREDFLWGGATAANQLEGAWDQDGRGPSTDDVLTGGTATEPRYLTYCGSNGVTGKISMTDLHDLPDGASFAVLPDVWYPNHEGIDFYHHYKEDIALFAEMGFKAYRMSVAWSRIFPNGDELTPNEKGLAFYDAVFDECRKQGIEPIVTISHYEMPLGLVNKWGAWRDRRTIDCYLRYAEVLFRRYKGKVKYWITFNEINSMNVTGWLGAGVTSCDPTVMLPAAHYQLVASAKAVKLAHEIDPENKLGCMVAISQAVVYPADCNPANVHKAWERAQKCYFFTDVQARGYYPSYQLCRYEREGIKIDLTEQDKADLSRGTVDFISFSYYRSTTVSIDPNAPWVAPDSPLKETLGVKNPYLKATDWGWAIDPMGLRIALDQVYDRYQKPILIAENGLGAIDTRQPDGSVNDDYRIDYLKKHIEAMKDAVVHDGVDLMGFTMWGPIDLISASTGEMRKRYGFIYVDKLDNDTGTLKRSRKKSFYWYKKVIESNGEVL</sequence>
<keyword evidence="4" id="KW-1185">Reference proteome</keyword>
<accession>A0ABV1BQT4</accession>
<comment type="similarity">
    <text evidence="2">Belongs to the glycosyl hydrolase 1 family.</text>
</comment>
<proteinExistence type="inferred from homology"/>
<name>A0ABV1BQT4_9FIRM</name>
<evidence type="ECO:0000313" key="4">
    <source>
        <dbReference type="Proteomes" id="UP001496146"/>
    </source>
</evidence>
<dbReference type="EMBL" id="JBBMEP010000021">
    <property type="protein sequence ID" value="MEQ2377840.1"/>
    <property type="molecule type" value="Genomic_DNA"/>
</dbReference>
<dbReference type="Proteomes" id="UP001496146">
    <property type="component" value="Unassembled WGS sequence"/>
</dbReference>
<dbReference type="Gene3D" id="3.20.20.80">
    <property type="entry name" value="Glycosidases"/>
    <property type="match status" value="1"/>
</dbReference>
<evidence type="ECO:0000256" key="2">
    <source>
        <dbReference type="RuleBase" id="RU003690"/>
    </source>
</evidence>
<keyword evidence="1" id="KW-0378">Hydrolase</keyword>
<dbReference type="SUPFAM" id="SSF51445">
    <property type="entry name" value="(Trans)glycosidases"/>
    <property type="match status" value="1"/>
</dbReference>
<keyword evidence="1" id="KW-0326">Glycosidase</keyword>
<dbReference type="InterPro" id="IPR017853">
    <property type="entry name" value="GH"/>
</dbReference>
<dbReference type="RefSeq" id="WP_349138083.1">
    <property type="nucleotide sequence ID" value="NZ_JBBMEP010000021.1"/>
</dbReference>
<dbReference type="Pfam" id="PF00232">
    <property type="entry name" value="Glyco_hydro_1"/>
    <property type="match status" value="2"/>
</dbReference>
<dbReference type="InterPro" id="IPR033132">
    <property type="entry name" value="GH_1_N_CS"/>
</dbReference>
<dbReference type="PRINTS" id="PR00131">
    <property type="entry name" value="GLHYDRLASE1"/>
</dbReference>
<dbReference type="PROSITE" id="PS00653">
    <property type="entry name" value="GLYCOSYL_HYDROL_F1_2"/>
    <property type="match status" value="1"/>
</dbReference>
<reference evidence="3 4" key="1">
    <citation type="submission" date="2024-03" db="EMBL/GenBank/DDBJ databases">
        <title>Human intestinal bacterial collection.</title>
        <authorList>
            <person name="Pauvert C."/>
            <person name="Hitch T.C.A."/>
            <person name="Clavel T."/>
        </authorList>
    </citation>
    <scope>NUCLEOTIDE SEQUENCE [LARGE SCALE GENOMIC DNA]</scope>
    <source>
        <strain evidence="3 4">CLA-JM-H7-B</strain>
    </source>
</reference>
<comment type="caution">
    <text evidence="3">The sequence shown here is derived from an EMBL/GenBank/DDBJ whole genome shotgun (WGS) entry which is preliminary data.</text>
</comment>
<evidence type="ECO:0000313" key="3">
    <source>
        <dbReference type="EMBL" id="MEQ2377840.1"/>
    </source>
</evidence>
<dbReference type="PANTHER" id="PTHR10353:SF122">
    <property type="entry name" value="6-PHOSPHO-BETA-GLUCOSIDASE ASCB-RELATED"/>
    <property type="match status" value="1"/>
</dbReference>
<dbReference type="PANTHER" id="PTHR10353">
    <property type="entry name" value="GLYCOSYL HYDROLASE"/>
    <property type="match status" value="1"/>
</dbReference>